<evidence type="ECO:0000313" key="14">
    <source>
        <dbReference type="EMBL" id="KAE9449524.1"/>
    </source>
</evidence>
<evidence type="ECO:0000256" key="1">
    <source>
        <dbReference type="ARBA" id="ARBA00001933"/>
    </source>
</evidence>
<dbReference type="GO" id="GO:0004758">
    <property type="term" value="F:serine C-palmitoyltransferase activity"/>
    <property type="evidence" value="ECO:0007669"/>
    <property type="project" value="TreeGrafter"/>
</dbReference>
<name>A0A6A4KZV6_9ERIC</name>
<feature type="domain" description="Aminotransferase class I/classII large" evidence="13">
    <location>
        <begin position="331"/>
        <end position="419"/>
    </location>
</feature>
<keyword evidence="8" id="KW-0746">Sphingolipid metabolism</keyword>
<reference evidence="14 15" key="1">
    <citation type="journal article" date="2019" name="Genome Biol. Evol.">
        <title>The Rhododendron genome and chromosomal organization provide insight into shared whole-genome duplications across the heath family (Ericaceae).</title>
        <authorList>
            <person name="Soza V.L."/>
            <person name="Lindsley D."/>
            <person name="Waalkes A."/>
            <person name="Ramage E."/>
            <person name="Patwardhan R.P."/>
            <person name="Burton J.N."/>
            <person name="Adey A."/>
            <person name="Kumar A."/>
            <person name="Qiu R."/>
            <person name="Shendure J."/>
            <person name="Hall B."/>
        </authorList>
    </citation>
    <scope>NUCLEOTIDE SEQUENCE [LARGE SCALE GENOMIC DNA]</scope>
    <source>
        <strain evidence="14">RSF 1966-606</strain>
    </source>
</reference>
<evidence type="ECO:0000256" key="8">
    <source>
        <dbReference type="ARBA" id="ARBA00022919"/>
    </source>
</evidence>
<feature type="transmembrane region" description="Helical" evidence="12">
    <location>
        <begin position="6"/>
        <end position="28"/>
    </location>
</feature>
<evidence type="ECO:0000256" key="9">
    <source>
        <dbReference type="ARBA" id="ARBA00023098"/>
    </source>
</evidence>
<dbReference type="GO" id="GO:0016020">
    <property type="term" value="C:membrane"/>
    <property type="evidence" value="ECO:0007669"/>
    <property type="project" value="GOC"/>
</dbReference>
<keyword evidence="12" id="KW-1133">Transmembrane helix</keyword>
<dbReference type="PROSITE" id="PS51257">
    <property type="entry name" value="PROKAR_LIPOPROTEIN"/>
    <property type="match status" value="1"/>
</dbReference>
<dbReference type="PANTHER" id="PTHR13693">
    <property type="entry name" value="CLASS II AMINOTRANSFERASE/8-AMINO-7-OXONONANOATE SYNTHASE"/>
    <property type="match status" value="1"/>
</dbReference>
<dbReference type="OrthoDB" id="1693232at2759"/>
<feature type="region of interest" description="Disordered" evidence="11">
    <location>
        <begin position="92"/>
        <end position="151"/>
    </location>
</feature>
<dbReference type="InterPro" id="IPR015422">
    <property type="entry name" value="PyrdxlP-dep_Trfase_small"/>
</dbReference>
<dbReference type="GO" id="GO:0046513">
    <property type="term" value="P:ceramide biosynthetic process"/>
    <property type="evidence" value="ECO:0007669"/>
    <property type="project" value="TreeGrafter"/>
</dbReference>
<comment type="similarity">
    <text evidence="4">Belongs to the class-II pyridoxal-phosphate-dependent aminotransferase family.</text>
</comment>
<evidence type="ECO:0000256" key="2">
    <source>
        <dbReference type="ARBA" id="ARBA00004760"/>
    </source>
</evidence>
<keyword evidence="10" id="KW-0012">Acyltransferase</keyword>
<sequence length="419" mass="45885">MVGWRWSDGGIMVAVSGGCAMVALWWWWQRRRRGSGGGGVVVVVQWRWRHDSGGGGGLMVMVVVVEWGGGGGELMVMVVEWWWSFGVGGGSGDEATQSRTTSNEATQSSTNLPDLRRPSKLHSQASLTTDDLRRPPPNTRGARHRLHGTLPGRLGSEAGSATWEIQHRGPLKEPCIFKVVTMNSLSSFMDMVNRTLDMVTFAFEAPFARAVVFGVPIGGHLFVEGLLLVVIVFLLSQKSYKPPKRPLTKKVLSTVVDLRFGFSLLNHFITTFLCVSVLFDVEEVVCKQEIDELCDEWVPESLVPAITEEMHFEPPVLESAAGPHTMINGKEVVNFASANYLGFVGHEKLLESCTSSLEKYGVGSSGPRGFYGTIDVHLDCEGRIAKFLGTPDSILYPYGLSTMFSSIPAFCKKGDIIVV</sequence>
<organism evidence="14 15">
    <name type="scientific">Rhododendron williamsianum</name>
    <dbReference type="NCBI Taxonomy" id="262921"/>
    <lineage>
        <taxon>Eukaryota</taxon>
        <taxon>Viridiplantae</taxon>
        <taxon>Streptophyta</taxon>
        <taxon>Embryophyta</taxon>
        <taxon>Tracheophyta</taxon>
        <taxon>Spermatophyta</taxon>
        <taxon>Magnoliopsida</taxon>
        <taxon>eudicotyledons</taxon>
        <taxon>Gunneridae</taxon>
        <taxon>Pentapetalae</taxon>
        <taxon>asterids</taxon>
        <taxon>Ericales</taxon>
        <taxon>Ericaceae</taxon>
        <taxon>Ericoideae</taxon>
        <taxon>Rhodoreae</taxon>
        <taxon>Rhododendron</taxon>
    </lineage>
</organism>
<keyword evidence="12" id="KW-0472">Membrane</keyword>
<comment type="pathway">
    <text evidence="2">Lipid metabolism; sphingolipid metabolism.</text>
</comment>
<dbReference type="PANTHER" id="PTHR13693:SF2">
    <property type="entry name" value="SERINE PALMITOYLTRANSFERASE 1"/>
    <property type="match status" value="1"/>
</dbReference>
<dbReference type="GO" id="GO:0046512">
    <property type="term" value="P:sphingosine biosynthetic process"/>
    <property type="evidence" value="ECO:0007669"/>
    <property type="project" value="TreeGrafter"/>
</dbReference>
<evidence type="ECO:0000256" key="7">
    <source>
        <dbReference type="ARBA" id="ARBA00022898"/>
    </source>
</evidence>
<gene>
    <name evidence="14" type="ORF">C3L33_18574</name>
</gene>
<evidence type="ECO:0000313" key="15">
    <source>
        <dbReference type="Proteomes" id="UP000428333"/>
    </source>
</evidence>
<evidence type="ECO:0000256" key="12">
    <source>
        <dbReference type="SAM" id="Phobius"/>
    </source>
</evidence>
<dbReference type="InterPro" id="IPR050087">
    <property type="entry name" value="AON_synthase_class-II"/>
</dbReference>
<feature type="compositionally biased region" description="Polar residues" evidence="11">
    <location>
        <begin position="94"/>
        <end position="112"/>
    </location>
</feature>
<dbReference type="Gene3D" id="3.40.640.10">
    <property type="entry name" value="Type I PLP-dependent aspartate aminotransferase-like (Major domain)"/>
    <property type="match status" value="1"/>
</dbReference>
<evidence type="ECO:0000256" key="5">
    <source>
        <dbReference type="ARBA" id="ARBA00013220"/>
    </source>
</evidence>
<proteinExistence type="inferred from homology"/>
<dbReference type="InterPro" id="IPR015421">
    <property type="entry name" value="PyrdxlP-dep_Trfase_major"/>
</dbReference>
<feature type="non-terminal residue" evidence="14">
    <location>
        <position position="1"/>
    </location>
</feature>
<dbReference type="InterPro" id="IPR004839">
    <property type="entry name" value="Aminotransferase_I/II_large"/>
</dbReference>
<evidence type="ECO:0000256" key="3">
    <source>
        <dbReference type="ARBA" id="ARBA00004991"/>
    </source>
</evidence>
<keyword evidence="15" id="KW-1185">Reference proteome</keyword>
<feature type="transmembrane region" description="Helical" evidence="12">
    <location>
        <begin position="212"/>
        <end position="235"/>
    </location>
</feature>
<dbReference type="AlphaFoldDB" id="A0A6A4KZV6"/>
<dbReference type="EC" id="2.3.1.50" evidence="5"/>
<dbReference type="Gene3D" id="3.90.1150.10">
    <property type="entry name" value="Aspartate Aminotransferase, domain 1"/>
    <property type="match status" value="1"/>
</dbReference>
<dbReference type="EMBL" id="QEFC01003167">
    <property type="protein sequence ID" value="KAE9449524.1"/>
    <property type="molecule type" value="Genomic_DNA"/>
</dbReference>
<keyword evidence="7" id="KW-0663">Pyridoxal phosphate</keyword>
<comment type="pathway">
    <text evidence="3">Sphingolipid metabolism.</text>
</comment>
<dbReference type="Proteomes" id="UP000428333">
    <property type="component" value="Linkage Group LG11"/>
</dbReference>
<dbReference type="SUPFAM" id="SSF53383">
    <property type="entry name" value="PLP-dependent transferases"/>
    <property type="match status" value="1"/>
</dbReference>
<evidence type="ECO:0000256" key="4">
    <source>
        <dbReference type="ARBA" id="ARBA00008392"/>
    </source>
</evidence>
<dbReference type="InterPro" id="IPR015424">
    <property type="entry name" value="PyrdxlP-dep_Trfase"/>
</dbReference>
<keyword evidence="12" id="KW-0812">Transmembrane</keyword>
<evidence type="ECO:0000256" key="6">
    <source>
        <dbReference type="ARBA" id="ARBA00022679"/>
    </source>
</evidence>
<keyword evidence="9" id="KW-0443">Lipid metabolism</keyword>
<dbReference type="GO" id="GO:0005783">
    <property type="term" value="C:endoplasmic reticulum"/>
    <property type="evidence" value="ECO:0007669"/>
    <property type="project" value="TreeGrafter"/>
</dbReference>
<keyword evidence="6" id="KW-0808">Transferase</keyword>
<accession>A0A6A4KZV6</accession>
<evidence type="ECO:0000256" key="10">
    <source>
        <dbReference type="ARBA" id="ARBA00023315"/>
    </source>
</evidence>
<dbReference type="Pfam" id="PF00155">
    <property type="entry name" value="Aminotran_1_2"/>
    <property type="match status" value="1"/>
</dbReference>
<comment type="cofactor">
    <cofactor evidence="1">
        <name>pyridoxal 5'-phosphate</name>
        <dbReference type="ChEBI" id="CHEBI:597326"/>
    </cofactor>
</comment>
<evidence type="ECO:0000259" key="13">
    <source>
        <dbReference type="Pfam" id="PF00155"/>
    </source>
</evidence>
<protein>
    <recommendedName>
        <fullName evidence="5">serine C-palmitoyltransferase</fullName>
        <ecNumber evidence="5">2.3.1.50</ecNumber>
    </recommendedName>
</protein>
<evidence type="ECO:0000256" key="11">
    <source>
        <dbReference type="SAM" id="MobiDB-lite"/>
    </source>
</evidence>
<comment type="caution">
    <text evidence="14">The sequence shown here is derived from an EMBL/GenBank/DDBJ whole genome shotgun (WGS) entry which is preliminary data.</text>
</comment>
<dbReference type="GO" id="GO:0030170">
    <property type="term" value="F:pyridoxal phosphate binding"/>
    <property type="evidence" value="ECO:0007669"/>
    <property type="project" value="InterPro"/>
</dbReference>